<evidence type="ECO:0000256" key="1">
    <source>
        <dbReference type="SAM" id="MobiDB-lite"/>
    </source>
</evidence>
<feature type="region of interest" description="Disordered" evidence="1">
    <location>
        <begin position="42"/>
        <end position="96"/>
    </location>
</feature>
<accession>A0A831UGA7</accession>
<comment type="caution">
    <text evidence="2">The sequence shown here is derived from an EMBL/GenBank/DDBJ whole genome shotgun (WGS) entry which is preliminary data.</text>
</comment>
<dbReference type="AlphaFoldDB" id="A0A831UGA7"/>
<gene>
    <name evidence="2" type="ORF">ENQ87_13000</name>
</gene>
<reference evidence="2" key="1">
    <citation type="journal article" date="2020" name="mSystems">
        <title>Genome- and Community-Level Interaction Insights into Carbon Utilization and Element Cycling Functions of Hydrothermarchaeota in Hydrothermal Sediment.</title>
        <authorList>
            <person name="Zhou Z."/>
            <person name="Liu Y."/>
            <person name="Xu W."/>
            <person name="Pan J."/>
            <person name="Luo Z.H."/>
            <person name="Li M."/>
        </authorList>
    </citation>
    <scope>NUCLEOTIDE SEQUENCE [LARGE SCALE GENOMIC DNA]</scope>
    <source>
        <strain evidence="2">SpSt-349</strain>
    </source>
</reference>
<sequence length="318" mass="35727">MGRVHIHTDTAPIGRLAIRGDVPISGTHLVPDGAVRRIVRPEAGQAPEHDQRHAKEEKDSETRPEDLSPALLRLQTPDKRLQRTPGRPSTLVPDLDADTVGNLESLMPVARADHLRQEMIDAIVSDRRRKSVDFSIMVQGRPLYDSALWQRAMEQLPPDQRGEPRNGITVHPRSSLNPEPLPLVLIGPSSFGPLIDPSNRDLVRELVVRLYTAITHEYRHAIQWQRPAEASAMGRVRLEVDAFFADIENSRATGLAGQREPFRHTWDEAVGWWRQLREPALWGALSDDERRAYAERCRRVFAVVQSVLGRGVSSPCGP</sequence>
<feature type="compositionally biased region" description="Basic and acidic residues" evidence="1">
    <location>
        <begin position="47"/>
        <end position="66"/>
    </location>
</feature>
<evidence type="ECO:0000313" key="2">
    <source>
        <dbReference type="EMBL" id="HEN43265.1"/>
    </source>
</evidence>
<name>A0A831UGA7_GEOME</name>
<dbReference type="EMBL" id="DSOV01000058">
    <property type="protein sequence ID" value="HEN43265.1"/>
    <property type="molecule type" value="Genomic_DNA"/>
</dbReference>
<proteinExistence type="predicted"/>
<protein>
    <submittedName>
        <fullName evidence="2">Uncharacterized protein</fullName>
    </submittedName>
</protein>
<organism evidence="2">
    <name type="scientific">Geobacter metallireducens</name>
    <dbReference type="NCBI Taxonomy" id="28232"/>
    <lineage>
        <taxon>Bacteria</taxon>
        <taxon>Pseudomonadati</taxon>
        <taxon>Thermodesulfobacteriota</taxon>
        <taxon>Desulfuromonadia</taxon>
        <taxon>Geobacterales</taxon>
        <taxon>Geobacteraceae</taxon>
        <taxon>Geobacter</taxon>
    </lineage>
</organism>